<accession>A0A375JCQ3</accession>
<dbReference type="AlphaFoldDB" id="A0A375JCQ3"/>
<proteinExistence type="predicted"/>
<gene>
    <name evidence="1" type="ORF">CBM2634_U420002</name>
</gene>
<dbReference type="Proteomes" id="UP000256805">
    <property type="component" value="Unassembled WGS sequence"/>
</dbReference>
<name>A0A375JCQ3_9BURK</name>
<organism evidence="1 2">
    <name type="scientific">Cupriavidus taiwanensis</name>
    <dbReference type="NCBI Taxonomy" id="164546"/>
    <lineage>
        <taxon>Bacteria</taxon>
        <taxon>Pseudomonadati</taxon>
        <taxon>Pseudomonadota</taxon>
        <taxon>Betaproteobacteria</taxon>
        <taxon>Burkholderiales</taxon>
        <taxon>Burkholderiaceae</taxon>
        <taxon>Cupriavidus</taxon>
    </lineage>
</organism>
<dbReference type="EMBL" id="OVTA01000108">
    <property type="protein sequence ID" value="SPS02887.1"/>
    <property type="molecule type" value="Genomic_DNA"/>
</dbReference>
<protein>
    <submittedName>
        <fullName evidence="1">Uncharacterized protein</fullName>
    </submittedName>
</protein>
<sequence length="100" mass="11112">MVIECLVPAIEGREQCDRLRRQTEPVTSHIAIPQARHPLPLTDGAIRFAGEYVTPSSHSQRATSVGLSESVVDKAFLGNRQILHEKYDDPTPANFAMQRS</sequence>
<evidence type="ECO:0000313" key="2">
    <source>
        <dbReference type="Proteomes" id="UP000256805"/>
    </source>
</evidence>
<evidence type="ECO:0000313" key="1">
    <source>
        <dbReference type="EMBL" id="SPS02887.1"/>
    </source>
</evidence>
<reference evidence="1 2" key="1">
    <citation type="submission" date="2018-01" db="EMBL/GenBank/DDBJ databases">
        <authorList>
            <person name="Gaut B.S."/>
            <person name="Morton B.R."/>
            <person name="Clegg M.T."/>
            <person name="Duvall M.R."/>
        </authorList>
    </citation>
    <scope>NUCLEOTIDE SEQUENCE [LARGE SCALE GENOMIC DNA]</scope>
    <source>
        <strain evidence="1">Cupriavidus taiwanensis cmp 52</strain>
    </source>
</reference>